<feature type="region of interest" description="Disordered" evidence="1">
    <location>
        <begin position="1"/>
        <end position="23"/>
    </location>
</feature>
<evidence type="ECO:0000313" key="3">
    <source>
        <dbReference type="Proteomes" id="UP000499080"/>
    </source>
</evidence>
<organism evidence="2 3">
    <name type="scientific">Araneus ventricosus</name>
    <name type="common">Orbweaver spider</name>
    <name type="synonym">Epeira ventricosa</name>
    <dbReference type="NCBI Taxonomy" id="182803"/>
    <lineage>
        <taxon>Eukaryota</taxon>
        <taxon>Metazoa</taxon>
        <taxon>Ecdysozoa</taxon>
        <taxon>Arthropoda</taxon>
        <taxon>Chelicerata</taxon>
        <taxon>Arachnida</taxon>
        <taxon>Araneae</taxon>
        <taxon>Araneomorphae</taxon>
        <taxon>Entelegynae</taxon>
        <taxon>Araneoidea</taxon>
        <taxon>Araneidae</taxon>
        <taxon>Araneus</taxon>
    </lineage>
</organism>
<dbReference type="Proteomes" id="UP000499080">
    <property type="component" value="Unassembled WGS sequence"/>
</dbReference>
<accession>A0A4Y2CS50</accession>
<name>A0A4Y2CS50_ARAVE</name>
<reference evidence="2 3" key="1">
    <citation type="journal article" date="2019" name="Sci. Rep.">
        <title>Orb-weaving spider Araneus ventricosus genome elucidates the spidroin gene catalogue.</title>
        <authorList>
            <person name="Kono N."/>
            <person name="Nakamura H."/>
            <person name="Ohtoshi R."/>
            <person name="Moran D.A.P."/>
            <person name="Shinohara A."/>
            <person name="Yoshida Y."/>
            <person name="Fujiwara M."/>
            <person name="Mori M."/>
            <person name="Tomita M."/>
            <person name="Arakawa K."/>
        </authorList>
    </citation>
    <scope>NUCLEOTIDE SEQUENCE [LARGE SCALE GENOMIC DNA]</scope>
</reference>
<dbReference type="AlphaFoldDB" id="A0A4Y2CS50"/>
<evidence type="ECO:0000256" key="1">
    <source>
        <dbReference type="SAM" id="MobiDB-lite"/>
    </source>
</evidence>
<proteinExistence type="predicted"/>
<dbReference type="EMBL" id="BGPR01000233">
    <property type="protein sequence ID" value="GBM06756.1"/>
    <property type="molecule type" value="Genomic_DNA"/>
</dbReference>
<evidence type="ECO:0000313" key="2">
    <source>
        <dbReference type="EMBL" id="GBM06756.1"/>
    </source>
</evidence>
<protein>
    <submittedName>
        <fullName evidence="2">Uncharacterized protein</fullName>
    </submittedName>
</protein>
<sequence>MKYFPRTKLSPRKPKFFNSPAGSKKTKIFTWPPVSPSETNGALGASQSLRRSIPLCDWGCSHSTEKPPIAHTAETDLNGRVEGTSGDCARPLSANLCARTSLRESSVEFNVITRALSYGFAFSL</sequence>
<keyword evidence="3" id="KW-1185">Reference proteome</keyword>
<comment type="caution">
    <text evidence="2">The sequence shown here is derived from an EMBL/GenBank/DDBJ whole genome shotgun (WGS) entry which is preliminary data.</text>
</comment>
<gene>
    <name evidence="2" type="ORF">AVEN_63000_1</name>
</gene>